<feature type="signal peptide" evidence="1">
    <location>
        <begin position="1"/>
        <end position="19"/>
    </location>
</feature>
<accession>A0A811UAZ7</accession>
<protein>
    <submittedName>
        <fullName evidence="2">(Mediterranean fruit fly) hypothetical protein</fullName>
    </submittedName>
</protein>
<comment type="caution">
    <text evidence="2">The sequence shown here is derived from an EMBL/GenBank/DDBJ whole genome shotgun (WGS) entry which is preliminary data.</text>
</comment>
<keyword evidence="3" id="KW-1185">Reference proteome</keyword>
<proteinExistence type="predicted"/>
<dbReference type="Proteomes" id="UP000606786">
    <property type="component" value="Unassembled WGS sequence"/>
</dbReference>
<feature type="chain" id="PRO_5032325598" evidence="1">
    <location>
        <begin position="20"/>
        <end position="94"/>
    </location>
</feature>
<dbReference type="SUPFAM" id="SSF50494">
    <property type="entry name" value="Trypsin-like serine proteases"/>
    <property type="match status" value="1"/>
</dbReference>
<evidence type="ECO:0000256" key="1">
    <source>
        <dbReference type="SAM" id="SignalP"/>
    </source>
</evidence>
<dbReference type="AlphaFoldDB" id="A0A811UAZ7"/>
<gene>
    <name evidence="2" type="ORF">CCAP1982_LOCUS4707</name>
</gene>
<dbReference type="OrthoDB" id="7961205at2759"/>
<organism evidence="2 3">
    <name type="scientific">Ceratitis capitata</name>
    <name type="common">Mediterranean fruit fly</name>
    <name type="synonym">Tephritis capitata</name>
    <dbReference type="NCBI Taxonomy" id="7213"/>
    <lineage>
        <taxon>Eukaryota</taxon>
        <taxon>Metazoa</taxon>
        <taxon>Ecdysozoa</taxon>
        <taxon>Arthropoda</taxon>
        <taxon>Hexapoda</taxon>
        <taxon>Insecta</taxon>
        <taxon>Pterygota</taxon>
        <taxon>Neoptera</taxon>
        <taxon>Endopterygota</taxon>
        <taxon>Diptera</taxon>
        <taxon>Brachycera</taxon>
        <taxon>Muscomorpha</taxon>
        <taxon>Tephritoidea</taxon>
        <taxon>Tephritidae</taxon>
        <taxon>Ceratitis</taxon>
        <taxon>Ceratitis</taxon>
    </lineage>
</organism>
<reference evidence="2" key="1">
    <citation type="submission" date="2020-11" db="EMBL/GenBank/DDBJ databases">
        <authorList>
            <person name="Whitehead M."/>
        </authorList>
    </citation>
    <scope>NUCLEOTIDE SEQUENCE</scope>
    <source>
        <strain evidence="2">EGII</strain>
    </source>
</reference>
<keyword evidence="1" id="KW-0732">Signal</keyword>
<evidence type="ECO:0000313" key="3">
    <source>
        <dbReference type="Proteomes" id="UP000606786"/>
    </source>
</evidence>
<dbReference type="EMBL" id="CAJHJT010000001">
    <property type="protein sequence ID" value="CAD6996001.1"/>
    <property type="molecule type" value="Genomic_DNA"/>
</dbReference>
<sequence length="94" mass="9834">MANLFVYSLLLVIAASTYASAIQSKSYVVSVTGTDGNVVGYGALIAENFVLTTAQPLAFYDPAQLVVTVNGVQQIPIAAHSAILNSTSSPWKIT</sequence>
<evidence type="ECO:0000313" key="2">
    <source>
        <dbReference type="EMBL" id="CAD6996001.1"/>
    </source>
</evidence>
<dbReference type="InterPro" id="IPR009003">
    <property type="entry name" value="Peptidase_S1_PA"/>
</dbReference>
<name>A0A811UAZ7_CERCA</name>